<proteinExistence type="predicted"/>
<keyword evidence="5" id="KW-1185">Reference proteome</keyword>
<name>A0A672JTZ1_SALFA</name>
<gene>
    <name evidence="4" type="primary">fastkd5</name>
</gene>
<comment type="subcellular location">
    <subcellularLocation>
        <location evidence="1">Mitochondrion</location>
    </subcellularLocation>
</comment>
<dbReference type="PANTHER" id="PTHR21228">
    <property type="entry name" value="FAST LEU-RICH DOMAIN-CONTAINING"/>
    <property type="match status" value="1"/>
</dbReference>
<dbReference type="GO" id="GO:0003723">
    <property type="term" value="F:RNA binding"/>
    <property type="evidence" value="ECO:0007669"/>
    <property type="project" value="TreeGrafter"/>
</dbReference>
<evidence type="ECO:0000256" key="1">
    <source>
        <dbReference type="ARBA" id="ARBA00004173"/>
    </source>
</evidence>
<dbReference type="RefSeq" id="XP_029968668.1">
    <property type="nucleotide sequence ID" value="XM_030112808.1"/>
</dbReference>
<dbReference type="Pfam" id="PF06743">
    <property type="entry name" value="FAST_1"/>
    <property type="match status" value="1"/>
</dbReference>
<reference evidence="4" key="1">
    <citation type="submission" date="2019-06" db="EMBL/GenBank/DDBJ databases">
        <authorList>
            <consortium name="Wellcome Sanger Institute Data Sharing"/>
        </authorList>
    </citation>
    <scope>NUCLEOTIDE SEQUENCE [LARGE SCALE GENOMIC DNA]</scope>
</reference>
<dbReference type="GeneID" id="115403799"/>
<dbReference type="PANTHER" id="PTHR21228:SF70">
    <property type="entry name" value="FAST KINASE DOMAIN-CONTAINING PROTEIN 5, MITOCHONDRIAL"/>
    <property type="match status" value="1"/>
</dbReference>
<reference evidence="4" key="2">
    <citation type="submission" date="2025-08" db="UniProtKB">
        <authorList>
            <consortium name="Ensembl"/>
        </authorList>
    </citation>
    <scope>IDENTIFICATION</scope>
</reference>
<feature type="domain" description="RAP" evidence="3">
    <location>
        <begin position="730"/>
        <end position="790"/>
    </location>
</feature>
<dbReference type="InParanoid" id="A0A672JTZ1"/>
<evidence type="ECO:0000313" key="4">
    <source>
        <dbReference type="Ensembl" id="ENSSFAP00005056355.1"/>
    </source>
</evidence>
<keyword evidence="2" id="KW-0496">Mitochondrion</keyword>
<reference evidence="4" key="3">
    <citation type="submission" date="2025-09" db="UniProtKB">
        <authorList>
            <consortium name="Ensembl"/>
        </authorList>
    </citation>
    <scope>IDENTIFICATION</scope>
</reference>
<dbReference type="GO" id="GO:0035770">
    <property type="term" value="C:ribonucleoprotein granule"/>
    <property type="evidence" value="ECO:0007669"/>
    <property type="project" value="TreeGrafter"/>
</dbReference>
<dbReference type="OMA" id="PHTRSID"/>
<dbReference type="Pfam" id="PF08373">
    <property type="entry name" value="RAP"/>
    <property type="match status" value="1"/>
</dbReference>
<sequence>MAACVLYRRASRLHHLPGLRRAFARAQHMLPKTEDDPDDLDEKRGNLKRQEIPVQGAYKLHYSPSSYYMWNSSISRSQADIEEDEQCLSSQTPSYWQQSNCYSVSCSRHLFSTKNTLLDFAFNKGAEPSVTSVSPHHKKPIPPDVRVDSRAFLKCRQEYASVSHDRNQRPDLIQWEDAVLVLEKVGVLKGSMKPSDVSFFLTELSRLHPTKTASVRCDPRFIVLLRYTVEHLCLFTDLQLLQVLRSFVWLGIPSHHTVLEVYEAELNRRAKQMTLHELMLAADLWRCIGKQVPRFLQHLYDSVQRRLEQVGLPELVHLLYIIGEGRHCPKDLIRTIEHLLMCHLQQLHPEEVGTICLGLFKSQTSISEGTAKHIVDKAASVVRDMSDFALVNVLKYQRFTYLYHKEWLEAMAVEVPQRAHGMGVKGLMHVALTCSALHYSNDDILCAIAERVPSLVPHCRIKDTCKFLWAFGQLGFPPTQIPGFYPTLIEALRQRKAEFQRYPEHLLTGLLGLAFVSLFPEDLVALALSPDFVNLALKSTQLELKKDLFTLDEAVALEFPQWTGPRLSSDLKEEVTEMLWKFAQSDVCQKPEVTEAESALRDLLGGEEFVCKRMILPHTRSIDLEVHLSPAGKPIPVNTEAPQDSPATAPAEKGWGRFNMGVTITDDLLAQLTKTKTTAAAPSVETSVPLHRLQPDEGERLFDSVLDLTSSIPKPPVEPNKKDPKDIVKVAVQVWTRNHFCVHSMQLLGLHAMKKRQLQMTGYRVVELHPQEWFPLLRKNRTEKLAYLHCKLYDSL</sequence>
<evidence type="ECO:0000259" key="3">
    <source>
        <dbReference type="PROSITE" id="PS51286"/>
    </source>
</evidence>
<dbReference type="CTD" id="60493"/>
<dbReference type="Ensembl" id="ENSSFAT00005058069.1">
    <property type="protein sequence ID" value="ENSSFAP00005056355.1"/>
    <property type="gene ID" value="ENSSFAG00005026645.1"/>
</dbReference>
<dbReference type="PROSITE" id="PS51286">
    <property type="entry name" value="RAP"/>
    <property type="match status" value="1"/>
</dbReference>
<dbReference type="InterPro" id="IPR013584">
    <property type="entry name" value="RAP"/>
</dbReference>
<dbReference type="GO" id="GO:0000963">
    <property type="term" value="P:mitochondrial RNA processing"/>
    <property type="evidence" value="ECO:0007669"/>
    <property type="project" value="TreeGrafter"/>
</dbReference>
<protein>
    <recommendedName>
        <fullName evidence="3">RAP domain-containing protein</fullName>
    </recommendedName>
</protein>
<dbReference type="SMART" id="SM00952">
    <property type="entry name" value="RAP"/>
    <property type="match status" value="1"/>
</dbReference>
<dbReference type="GO" id="GO:0044528">
    <property type="term" value="P:regulation of mitochondrial mRNA stability"/>
    <property type="evidence" value="ECO:0007669"/>
    <property type="project" value="InterPro"/>
</dbReference>
<dbReference type="Pfam" id="PF08368">
    <property type="entry name" value="FAST_2"/>
    <property type="match status" value="1"/>
</dbReference>
<dbReference type="AlphaFoldDB" id="A0A672JTZ1"/>
<organism evidence="4 5">
    <name type="scientific">Salarias fasciatus</name>
    <name type="common">Jewelled blenny</name>
    <name type="synonym">Blennius fasciatus</name>
    <dbReference type="NCBI Taxonomy" id="181472"/>
    <lineage>
        <taxon>Eukaryota</taxon>
        <taxon>Metazoa</taxon>
        <taxon>Chordata</taxon>
        <taxon>Craniata</taxon>
        <taxon>Vertebrata</taxon>
        <taxon>Euteleostomi</taxon>
        <taxon>Actinopterygii</taxon>
        <taxon>Neopterygii</taxon>
        <taxon>Teleostei</taxon>
        <taxon>Neoteleostei</taxon>
        <taxon>Acanthomorphata</taxon>
        <taxon>Ovalentaria</taxon>
        <taxon>Blenniimorphae</taxon>
        <taxon>Blenniiformes</taxon>
        <taxon>Blennioidei</taxon>
        <taxon>Blenniidae</taxon>
        <taxon>Salariinae</taxon>
        <taxon>Salarias</taxon>
    </lineage>
</organism>
<accession>A0A672JTZ1</accession>
<dbReference type="InterPro" id="IPR010622">
    <property type="entry name" value="FAST_Leu-rich"/>
</dbReference>
<dbReference type="GO" id="GO:0005759">
    <property type="term" value="C:mitochondrial matrix"/>
    <property type="evidence" value="ECO:0007669"/>
    <property type="project" value="TreeGrafter"/>
</dbReference>
<dbReference type="InterPro" id="IPR050870">
    <property type="entry name" value="FAST_kinase"/>
</dbReference>
<evidence type="ECO:0000313" key="5">
    <source>
        <dbReference type="Proteomes" id="UP000472267"/>
    </source>
</evidence>
<evidence type="ECO:0000256" key="2">
    <source>
        <dbReference type="ARBA" id="ARBA00023128"/>
    </source>
</evidence>
<dbReference type="InterPro" id="IPR013579">
    <property type="entry name" value="FAST_2"/>
</dbReference>
<dbReference type="Proteomes" id="UP000472267">
    <property type="component" value="Chromosome 16"/>
</dbReference>
<dbReference type="OrthoDB" id="10064757at2759"/>